<dbReference type="Proteomes" id="UP000473278">
    <property type="component" value="Unassembled WGS sequence"/>
</dbReference>
<dbReference type="PANTHER" id="PTHR43677:SF1">
    <property type="entry name" value="ACRYLYL-COA REDUCTASE ACUI-RELATED"/>
    <property type="match status" value="1"/>
</dbReference>
<accession>A0A6M1T4F6</accession>
<feature type="domain" description="Enoyl reductase (ER)" evidence="1">
    <location>
        <begin position="12"/>
        <end position="330"/>
    </location>
</feature>
<protein>
    <submittedName>
        <fullName evidence="2">YhdH/YhfP family quinone oxidoreductase</fullName>
    </submittedName>
</protein>
<dbReference type="InterPro" id="IPR051397">
    <property type="entry name" value="Zn-ADH-like_protein"/>
</dbReference>
<dbReference type="InterPro" id="IPR011032">
    <property type="entry name" value="GroES-like_sf"/>
</dbReference>
<proteinExistence type="predicted"/>
<sequence length="336" mass="36757">MSRKTFKALVVEQDENGEFLRQVKERPLSSLPDNEVLIRVQYSSLNYKDALSASGNRGVTQHYPHTPGIDAAGAVEQSSDKRFSKGDKVIVTSYDLGQNTSGGFGEYIRVPGDWVVPLPNGLSLRESMIYGTAGFTAAYGVYKLKHNGTEPDSGNVLVTGATGGVGSLAVAILSKEKYRVIAATGKVEEQENFLKSIGAHEVINRDKVYPQSDKALLSSRWIGAIDTVGGKMLDAVIRQTGHNGTVACCGNVLGHHLNTSIYPFILRGVSLMGIDSGICLMSMRRKIWNLLAGEWKLDIMEEITREVTLENLEPEIQKILEGKQTGRVLLKHRHSD</sequence>
<dbReference type="InterPro" id="IPR036291">
    <property type="entry name" value="NAD(P)-bd_dom_sf"/>
</dbReference>
<dbReference type="SMART" id="SM00829">
    <property type="entry name" value="PKS_ER"/>
    <property type="match status" value="1"/>
</dbReference>
<dbReference type="PANTHER" id="PTHR43677">
    <property type="entry name" value="SHORT-CHAIN DEHYDROGENASE/REDUCTASE"/>
    <property type="match status" value="1"/>
</dbReference>
<dbReference type="Gene3D" id="3.90.180.10">
    <property type="entry name" value="Medium-chain alcohol dehydrogenases, catalytic domain"/>
    <property type="match status" value="1"/>
</dbReference>
<dbReference type="SUPFAM" id="SSF51735">
    <property type="entry name" value="NAD(P)-binding Rossmann-fold domains"/>
    <property type="match status" value="1"/>
</dbReference>
<dbReference type="SUPFAM" id="SSF50129">
    <property type="entry name" value="GroES-like"/>
    <property type="match status" value="1"/>
</dbReference>
<dbReference type="InterPro" id="IPR020843">
    <property type="entry name" value="ER"/>
</dbReference>
<dbReference type="NCBIfam" id="TIGR02823">
    <property type="entry name" value="oxido_YhdH"/>
    <property type="match status" value="1"/>
</dbReference>
<evidence type="ECO:0000259" key="1">
    <source>
        <dbReference type="SMART" id="SM00829"/>
    </source>
</evidence>
<dbReference type="InterPro" id="IPR013149">
    <property type="entry name" value="ADH-like_C"/>
</dbReference>
<gene>
    <name evidence="2" type="ORF">G3570_13445</name>
</gene>
<organism evidence="2 3">
    <name type="scientific">Halalkalibaculum roseum</name>
    <dbReference type="NCBI Taxonomy" id="2709311"/>
    <lineage>
        <taxon>Bacteria</taxon>
        <taxon>Pseudomonadati</taxon>
        <taxon>Balneolota</taxon>
        <taxon>Balneolia</taxon>
        <taxon>Balneolales</taxon>
        <taxon>Balneolaceae</taxon>
        <taxon>Halalkalibaculum</taxon>
    </lineage>
</organism>
<evidence type="ECO:0000313" key="2">
    <source>
        <dbReference type="EMBL" id="NGP77647.1"/>
    </source>
</evidence>
<comment type="caution">
    <text evidence="2">The sequence shown here is derived from an EMBL/GenBank/DDBJ whole genome shotgun (WGS) entry which is preliminary data.</text>
</comment>
<name>A0A6M1T4F6_9BACT</name>
<dbReference type="InterPro" id="IPR013154">
    <property type="entry name" value="ADH-like_N"/>
</dbReference>
<dbReference type="RefSeq" id="WP_165143230.1">
    <property type="nucleotide sequence ID" value="NZ_JAALLT010000004.1"/>
</dbReference>
<dbReference type="Pfam" id="PF00107">
    <property type="entry name" value="ADH_zinc_N"/>
    <property type="match status" value="1"/>
</dbReference>
<dbReference type="GO" id="GO:0043957">
    <property type="term" value="F:acryloyl-CoA reductase (NADPH) activity"/>
    <property type="evidence" value="ECO:0007669"/>
    <property type="project" value="TreeGrafter"/>
</dbReference>
<reference evidence="2 3" key="1">
    <citation type="submission" date="2020-02" db="EMBL/GenBank/DDBJ databases">
        <title>Balneolaceae bacterium YR4-1, complete genome.</title>
        <authorList>
            <person name="Li Y."/>
            <person name="Wu S."/>
        </authorList>
    </citation>
    <scope>NUCLEOTIDE SEQUENCE [LARGE SCALE GENOMIC DNA]</scope>
    <source>
        <strain evidence="2 3">YR4-1</strain>
    </source>
</reference>
<dbReference type="AlphaFoldDB" id="A0A6M1T4F6"/>
<dbReference type="Gene3D" id="3.40.50.720">
    <property type="entry name" value="NAD(P)-binding Rossmann-like Domain"/>
    <property type="match status" value="1"/>
</dbReference>
<keyword evidence="3" id="KW-1185">Reference proteome</keyword>
<evidence type="ECO:0000313" key="3">
    <source>
        <dbReference type="Proteomes" id="UP000473278"/>
    </source>
</evidence>
<dbReference type="InterPro" id="IPR014188">
    <property type="entry name" value="Acrylyl-CoA_reductase_AcuI"/>
</dbReference>
<dbReference type="Pfam" id="PF08240">
    <property type="entry name" value="ADH_N"/>
    <property type="match status" value="1"/>
</dbReference>
<dbReference type="CDD" id="cd05280">
    <property type="entry name" value="MDR_yhdh_yhfp"/>
    <property type="match status" value="1"/>
</dbReference>
<dbReference type="EMBL" id="JAALLT010000004">
    <property type="protein sequence ID" value="NGP77647.1"/>
    <property type="molecule type" value="Genomic_DNA"/>
</dbReference>